<evidence type="ECO:0000256" key="3">
    <source>
        <dbReference type="ARBA" id="ARBA00022801"/>
    </source>
</evidence>
<feature type="compositionally biased region" description="Polar residues" evidence="6">
    <location>
        <begin position="1"/>
        <end position="24"/>
    </location>
</feature>
<comment type="similarity">
    <text evidence="1 5">Belongs to the peptidase S8 family.</text>
</comment>
<feature type="active site" description="Charge relay system" evidence="5">
    <location>
        <position position="338"/>
    </location>
</feature>
<dbReference type="InterPro" id="IPR015500">
    <property type="entry name" value="Peptidase_S8_subtilisin-rel"/>
</dbReference>
<evidence type="ECO:0000256" key="6">
    <source>
        <dbReference type="SAM" id="MobiDB-lite"/>
    </source>
</evidence>
<evidence type="ECO:0000256" key="4">
    <source>
        <dbReference type="ARBA" id="ARBA00022825"/>
    </source>
</evidence>
<dbReference type="PANTHER" id="PTHR43806">
    <property type="entry name" value="PEPTIDASE S8"/>
    <property type="match status" value="1"/>
</dbReference>
<accession>A0A177D3N6</accession>
<dbReference type="OMA" id="HAHIDND"/>
<dbReference type="SUPFAM" id="SSF52743">
    <property type="entry name" value="Subtilisin-like"/>
    <property type="match status" value="1"/>
</dbReference>
<protein>
    <submittedName>
        <fullName evidence="8">Subtilisin-like protein</fullName>
    </submittedName>
</protein>
<evidence type="ECO:0000256" key="2">
    <source>
        <dbReference type="ARBA" id="ARBA00022670"/>
    </source>
</evidence>
<keyword evidence="2 5" id="KW-0645">Protease</keyword>
<dbReference type="InterPro" id="IPR036852">
    <property type="entry name" value="Peptidase_S8/S53_dom_sf"/>
</dbReference>
<evidence type="ECO:0000313" key="9">
    <source>
        <dbReference type="Proteomes" id="UP000077248"/>
    </source>
</evidence>
<reference evidence="8 9" key="1">
    <citation type="submission" date="2016-05" db="EMBL/GenBank/DDBJ databases">
        <title>Comparative analysis of secretome profiles of manganese(II)-oxidizing ascomycete fungi.</title>
        <authorList>
            <consortium name="DOE Joint Genome Institute"/>
            <person name="Zeiner C.A."/>
            <person name="Purvine S.O."/>
            <person name="Zink E.M."/>
            <person name="Wu S."/>
            <person name="Pasa-Tolic L."/>
            <person name="Chaput D.L."/>
            <person name="Haridas S."/>
            <person name="Grigoriev I.V."/>
            <person name="Santelli C.M."/>
            <person name="Hansel C.M."/>
        </authorList>
    </citation>
    <scope>NUCLEOTIDE SEQUENCE [LARGE SCALE GENOMIC DNA]</scope>
    <source>
        <strain evidence="8 9">SRC1lrK2f</strain>
    </source>
</reference>
<dbReference type="InterPro" id="IPR000209">
    <property type="entry name" value="Peptidase_S8/S53_dom"/>
</dbReference>
<dbReference type="Pfam" id="PF00082">
    <property type="entry name" value="Peptidase_S8"/>
    <property type="match status" value="1"/>
</dbReference>
<dbReference type="GO" id="GO:0006508">
    <property type="term" value="P:proteolysis"/>
    <property type="evidence" value="ECO:0007669"/>
    <property type="project" value="UniProtKB-KW"/>
</dbReference>
<dbReference type="AlphaFoldDB" id="A0A177D3N6"/>
<dbReference type="Gene3D" id="3.40.50.200">
    <property type="entry name" value="Peptidase S8/S53 domain"/>
    <property type="match status" value="1"/>
</dbReference>
<dbReference type="VEuPathDB" id="FungiDB:CC77DRAFT_1100266"/>
<keyword evidence="3 5" id="KW-0378">Hydrolase</keyword>
<dbReference type="EMBL" id="KV441503">
    <property type="protein sequence ID" value="OAG14068.1"/>
    <property type="molecule type" value="Genomic_DNA"/>
</dbReference>
<dbReference type="GeneID" id="29115649"/>
<organism evidence="8 9">
    <name type="scientific">Alternaria alternata</name>
    <name type="common">Alternaria rot fungus</name>
    <name type="synonym">Torula alternata</name>
    <dbReference type="NCBI Taxonomy" id="5599"/>
    <lineage>
        <taxon>Eukaryota</taxon>
        <taxon>Fungi</taxon>
        <taxon>Dikarya</taxon>
        <taxon>Ascomycota</taxon>
        <taxon>Pezizomycotina</taxon>
        <taxon>Dothideomycetes</taxon>
        <taxon>Pleosporomycetidae</taxon>
        <taxon>Pleosporales</taxon>
        <taxon>Pleosporineae</taxon>
        <taxon>Pleosporaceae</taxon>
        <taxon>Alternaria</taxon>
        <taxon>Alternaria sect. Alternaria</taxon>
        <taxon>Alternaria alternata complex</taxon>
    </lineage>
</organism>
<keyword evidence="4 5" id="KW-0720">Serine protease</keyword>
<evidence type="ECO:0000259" key="7">
    <source>
        <dbReference type="Pfam" id="PF00082"/>
    </source>
</evidence>
<dbReference type="PANTHER" id="PTHR43806:SF11">
    <property type="entry name" value="CEREVISIN-RELATED"/>
    <property type="match status" value="1"/>
</dbReference>
<feature type="active site" description="Charge relay system" evidence="5">
    <location>
        <position position="149"/>
    </location>
</feature>
<keyword evidence="9" id="KW-1185">Reference proteome</keyword>
<feature type="region of interest" description="Disordered" evidence="6">
    <location>
        <begin position="1"/>
        <end position="94"/>
    </location>
</feature>
<dbReference type="RefSeq" id="XP_018379489.1">
    <property type="nucleotide sequence ID" value="XM_018530055.1"/>
</dbReference>
<feature type="active site" description="Charge relay system" evidence="5">
    <location>
        <position position="185"/>
    </location>
</feature>
<dbReference type="Proteomes" id="UP000077248">
    <property type="component" value="Unassembled WGS sequence"/>
</dbReference>
<dbReference type="PROSITE" id="PS51892">
    <property type="entry name" value="SUBTILASE"/>
    <property type="match status" value="1"/>
</dbReference>
<dbReference type="CDD" id="cd00306">
    <property type="entry name" value="Peptidases_S8_S53"/>
    <property type="match status" value="1"/>
</dbReference>
<proteinExistence type="inferred from homology"/>
<dbReference type="KEGG" id="aalt:CC77DRAFT_1100266"/>
<evidence type="ECO:0000256" key="1">
    <source>
        <dbReference type="ARBA" id="ARBA00011073"/>
    </source>
</evidence>
<name>A0A177D3N6_ALTAL</name>
<dbReference type="PRINTS" id="PR00723">
    <property type="entry name" value="SUBTILISIN"/>
</dbReference>
<feature type="domain" description="Peptidase S8/S53" evidence="7">
    <location>
        <begin position="141"/>
        <end position="356"/>
    </location>
</feature>
<evidence type="ECO:0000313" key="8">
    <source>
        <dbReference type="EMBL" id="OAG14068.1"/>
    </source>
</evidence>
<dbReference type="GO" id="GO:0004252">
    <property type="term" value="F:serine-type endopeptidase activity"/>
    <property type="evidence" value="ECO:0007669"/>
    <property type="project" value="UniProtKB-UniRule"/>
</dbReference>
<sequence>MASFAKTVSHQATSSRATIAILSSQHERGTPPHPSRIHPPYACGQYPEVQDTVERKRNPLRSLKSRGPKKQRNDINKHRSFPVKNPPDRIPNRQASCQDTAFLSLQSYQGADKWFKNLETITLPIFMRQENTLARIGPPPKEVRIAILDSGIDSGFHFRDRVYKRSKNFISGESEHNYNKGETGHGTAVAYQVARACPNAKLYIARVAKRNDDGGKPVPDKQAIVKALQWASREEVDIIIMSFGWETQDDGDGVEDELDNIKNKKSILMFAASTNDGTLGKMLFPARHCGVIAVDAFDGFGKEIPTTGTPDSDWKRERFAAPGRYLSAGGDKRVTGSSYACPIVAGIAGLVIEACRREMPRPEASVYKRLETREAMESILKLLSTPKGDFNFLTPWEMLREDREENPCETFDFCRSIIKGPLRPYLRCGASFMMKGNMAISLISPTAAS</sequence>
<dbReference type="InterPro" id="IPR050131">
    <property type="entry name" value="Peptidase_S8_subtilisin-like"/>
</dbReference>
<evidence type="ECO:0000256" key="5">
    <source>
        <dbReference type="PROSITE-ProRule" id="PRU01240"/>
    </source>
</evidence>
<gene>
    <name evidence="8" type="ORF">CC77DRAFT_1100266</name>
</gene>